<feature type="signal peptide" evidence="1">
    <location>
        <begin position="1"/>
        <end position="25"/>
    </location>
</feature>
<dbReference type="OrthoDB" id="210273at2"/>
<dbReference type="EMBL" id="RHHS01000008">
    <property type="protein sequence ID" value="RNB61106.1"/>
    <property type="molecule type" value="Genomic_DNA"/>
</dbReference>
<organism evidence="2 3">
    <name type="scientific">Brevibacillus gelatini</name>
    <dbReference type="NCBI Taxonomy" id="1655277"/>
    <lineage>
        <taxon>Bacteria</taxon>
        <taxon>Bacillati</taxon>
        <taxon>Bacillota</taxon>
        <taxon>Bacilli</taxon>
        <taxon>Bacillales</taxon>
        <taxon>Paenibacillaceae</taxon>
        <taxon>Brevibacillus</taxon>
    </lineage>
</organism>
<name>A0A3M8BCI0_9BACL</name>
<gene>
    <name evidence="2" type="ORF">EDM57_01710</name>
</gene>
<evidence type="ECO:0000256" key="1">
    <source>
        <dbReference type="SAM" id="SignalP"/>
    </source>
</evidence>
<dbReference type="InterPro" id="IPR032774">
    <property type="entry name" value="WG_beta_rep"/>
</dbReference>
<protein>
    <submittedName>
        <fullName evidence="2">WG repeat-containing protein</fullName>
    </submittedName>
</protein>
<reference evidence="2 3" key="1">
    <citation type="submission" date="2018-10" db="EMBL/GenBank/DDBJ databases">
        <title>Phylogenomics of Brevibacillus.</title>
        <authorList>
            <person name="Dunlap C."/>
        </authorList>
    </citation>
    <scope>NUCLEOTIDE SEQUENCE [LARGE SCALE GENOMIC DNA]</scope>
    <source>
        <strain evidence="2 3">DSM 100115</strain>
    </source>
</reference>
<feature type="chain" id="PRO_5017981790" evidence="1">
    <location>
        <begin position="26"/>
        <end position="971"/>
    </location>
</feature>
<dbReference type="Pfam" id="PF14903">
    <property type="entry name" value="WG_beta_rep"/>
    <property type="match status" value="1"/>
</dbReference>
<dbReference type="Proteomes" id="UP000268829">
    <property type="component" value="Unassembled WGS sequence"/>
</dbReference>
<comment type="caution">
    <text evidence="2">The sequence shown here is derived from an EMBL/GenBank/DDBJ whole genome shotgun (WGS) entry which is preliminary data.</text>
</comment>
<evidence type="ECO:0000313" key="2">
    <source>
        <dbReference type="EMBL" id="RNB61106.1"/>
    </source>
</evidence>
<proteinExistence type="predicted"/>
<accession>A0A3M8BCI0</accession>
<keyword evidence="3" id="KW-1185">Reference proteome</keyword>
<sequence>MKRKAISLMTAALVCASAWTAPVQAASFAAVQPYLTDYKIGFTDGNKLVTKAEYDAFDYSAQAVIVTKAGKKGLLDVRTGQEITSAVWDEIEIPGSKQIAIVRKGGWFQYIDLTTKKLSATKFAGAHSYYLSPDYDPVIVMSGQTSMLLDSTGKVLIPPFAGKLSIVPLIPSEAKGDQEAKETRYVVATTAKAMTVYDPATFTPRFSLPGATLIPNEGGPKTAYFKVRLGGKEGLVDVNGQYVLPAQFKAIYTWNQGYFQLAGANGVGLWKDGQLLAEPLYAEVGFEHNNPDLYWTLSKDVMIYHSIAKGTSHALKKGADYLHDSYVLGQDPHTGLYGVVQVGKGVVIPFEYPRVEGTPFSRLLVRSDGKKTILPAWGKAIIEPDFWFDSLTPLGSDSMQSVKDGSKIGLYSEREGLLLAPVENRVIRYEEASGQVVVTEPGGSVLRFGGISGKKESDHNVRPLSEKLNAVNEVGKGSVLVDRSTDKPISKRYAYVYVEDASKLIVAVDGQTADLYTPEGMLLTTDVKLARWQERSDAPPVTIMQVGEAFYTLGAKEGTNKRAFIRIADGQLQAASEFAYREAVEIAVGEQKAVVAMRADGTFDVWAREGSRLVQKLANVTGYETASDFDKLLVQTKDGWDVYSSSLERITTGNYPSLKPLPQRDERPDVVVYQDKQTGLYGLLAADGRQLTAPKYEVIKPSREVFPGLWQHDDTQPPFAFAIKDQFGYLDPEGKELFTTKFLTKKPVITHRPLQLQSFEAYTTLMKQNPLELVDFGKPYSWSGMGSSESKFYANLALYLGLPQGAGKAEVFAALAAKGAIKPDEKRADMSDEDMYRLAYFMATGKTSQAMTAGELTEWARKRGIVPERGGISYYMTMDLYAEYHQMFFAELLRSQAGKKIAKPKVLKAGELSPAQKEMVETMLLVNGKQANQLPLPLPQAEWNRGVQQFLTAYQKQAAGLLAAYVQQAGK</sequence>
<dbReference type="RefSeq" id="WP_122903056.1">
    <property type="nucleotide sequence ID" value="NZ_RHHS01000008.1"/>
</dbReference>
<dbReference type="AlphaFoldDB" id="A0A3M8BCI0"/>
<keyword evidence="1" id="KW-0732">Signal</keyword>
<evidence type="ECO:0000313" key="3">
    <source>
        <dbReference type="Proteomes" id="UP000268829"/>
    </source>
</evidence>